<dbReference type="PANTHER" id="PTHR21266:SF32">
    <property type="entry name" value="CHOLESTEROL 7-DESATURASE NVD"/>
    <property type="match status" value="1"/>
</dbReference>
<evidence type="ECO:0000256" key="16">
    <source>
        <dbReference type="ARBA" id="ARBA00049548"/>
    </source>
</evidence>
<evidence type="ECO:0000256" key="9">
    <source>
        <dbReference type="ARBA" id="ARBA00023004"/>
    </source>
</evidence>
<evidence type="ECO:0000256" key="12">
    <source>
        <dbReference type="ARBA" id="ARBA00025712"/>
    </source>
</evidence>
<evidence type="ECO:0000256" key="10">
    <source>
        <dbReference type="ARBA" id="ARBA00023014"/>
    </source>
</evidence>
<comment type="cofactor">
    <cofactor evidence="1">
        <name>Fe cation</name>
        <dbReference type="ChEBI" id="CHEBI:24875"/>
    </cofactor>
</comment>
<keyword evidence="6" id="KW-0479">Metal-binding</keyword>
<organism evidence="18 19">
    <name type="scientific">Burkholderia anthina</name>
    <dbReference type="NCBI Taxonomy" id="179879"/>
    <lineage>
        <taxon>Bacteria</taxon>
        <taxon>Pseudomonadati</taxon>
        <taxon>Pseudomonadota</taxon>
        <taxon>Betaproteobacteria</taxon>
        <taxon>Burkholderiales</taxon>
        <taxon>Burkholderiaceae</taxon>
        <taxon>Burkholderia</taxon>
        <taxon>Burkholderia cepacia complex</taxon>
    </lineage>
</organism>
<evidence type="ECO:0000256" key="4">
    <source>
        <dbReference type="ARBA" id="ARBA00022692"/>
    </source>
</evidence>
<comment type="pathway">
    <text evidence="12">Steroid hormone biosynthesis; dafachronic acid biosynthesis.</text>
</comment>
<protein>
    <recommendedName>
        <fullName evidence="14">cholesterol 7-desaturase</fullName>
        <ecNumber evidence="14">1.14.19.21</ecNumber>
    </recommendedName>
</protein>
<comment type="similarity">
    <text evidence="13">Belongs to the cholesterol 7-desaturase family.</text>
</comment>
<evidence type="ECO:0000256" key="13">
    <source>
        <dbReference type="ARBA" id="ARBA00025729"/>
    </source>
</evidence>
<evidence type="ECO:0000256" key="6">
    <source>
        <dbReference type="ARBA" id="ARBA00022723"/>
    </source>
</evidence>
<evidence type="ECO:0000256" key="3">
    <source>
        <dbReference type="ARBA" id="ARBA00004972"/>
    </source>
</evidence>
<evidence type="ECO:0000313" key="18">
    <source>
        <dbReference type="EMBL" id="KWZ33426.1"/>
    </source>
</evidence>
<proteinExistence type="inferred from homology"/>
<dbReference type="RefSeq" id="WP_060967510.1">
    <property type="nucleotide sequence ID" value="NZ_CM003769.1"/>
</dbReference>
<dbReference type="GO" id="GO:0051537">
    <property type="term" value="F:2 iron, 2 sulfur cluster binding"/>
    <property type="evidence" value="ECO:0007669"/>
    <property type="project" value="UniProtKB-KW"/>
</dbReference>
<dbReference type="GO" id="GO:0016020">
    <property type="term" value="C:membrane"/>
    <property type="evidence" value="ECO:0007669"/>
    <property type="project" value="UniProtKB-SubCell"/>
</dbReference>
<dbReference type="PANTHER" id="PTHR21266">
    <property type="entry name" value="IRON-SULFUR DOMAIN CONTAINING PROTEIN"/>
    <property type="match status" value="1"/>
</dbReference>
<keyword evidence="4" id="KW-0812">Transmembrane</keyword>
<keyword evidence="10" id="KW-0411">Iron-sulfur</keyword>
<evidence type="ECO:0000256" key="2">
    <source>
        <dbReference type="ARBA" id="ARBA00004370"/>
    </source>
</evidence>
<dbReference type="EMBL" id="LNJP01000002">
    <property type="protein sequence ID" value="KWZ33426.1"/>
    <property type="molecule type" value="Genomic_DNA"/>
</dbReference>
<evidence type="ECO:0000256" key="11">
    <source>
        <dbReference type="ARBA" id="ARBA00023136"/>
    </source>
</evidence>
<dbReference type="PROSITE" id="PS51296">
    <property type="entry name" value="RIESKE"/>
    <property type="match status" value="1"/>
</dbReference>
<keyword evidence="9" id="KW-0408">Iron</keyword>
<keyword evidence="11" id="KW-0472">Membrane</keyword>
<dbReference type="SUPFAM" id="SSF55961">
    <property type="entry name" value="Bet v1-like"/>
    <property type="match status" value="1"/>
</dbReference>
<comment type="catalytic activity">
    <reaction evidence="16">
        <text>cholesterol + NADPH + O2 + H(+) = 7-dehydrocholesterol + NADP(+) + 2 H2O</text>
        <dbReference type="Rhea" id="RHEA:45024"/>
        <dbReference type="ChEBI" id="CHEBI:15377"/>
        <dbReference type="ChEBI" id="CHEBI:15378"/>
        <dbReference type="ChEBI" id="CHEBI:15379"/>
        <dbReference type="ChEBI" id="CHEBI:16113"/>
        <dbReference type="ChEBI" id="CHEBI:17759"/>
        <dbReference type="ChEBI" id="CHEBI:57783"/>
        <dbReference type="ChEBI" id="CHEBI:58349"/>
        <dbReference type="EC" id="1.14.19.21"/>
    </reaction>
    <physiologicalReaction direction="left-to-right" evidence="16">
        <dbReference type="Rhea" id="RHEA:45025"/>
    </physiologicalReaction>
</comment>
<dbReference type="AlphaFoldDB" id="A0AAW3PWU5"/>
<keyword evidence="7" id="KW-1133">Transmembrane helix</keyword>
<dbReference type="GO" id="GO:0046872">
    <property type="term" value="F:metal ion binding"/>
    <property type="evidence" value="ECO:0007669"/>
    <property type="project" value="UniProtKB-KW"/>
</dbReference>
<evidence type="ECO:0000256" key="14">
    <source>
        <dbReference type="ARBA" id="ARBA00026095"/>
    </source>
</evidence>
<comment type="pathway">
    <text evidence="3">Hormone biosynthesis.</text>
</comment>
<evidence type="ECO:0000256" key="8">
    <source>
        <dbReference type="ARBA" id="ARBA00023002"/>
    </source>
</evidence>
<comment type="subcellular location">
    <subcellularLocation>
        <location evidence="2">Membrane</location>
    </subcellularLocation>
</comment>
<evidence type="ECO:0000313" key="19">
    <source>
        <dbReference type="Proteomes" id="UP000070434"/>
    </source>
</evidence>
<dbReference type="InterPro" id="IPR050584">
    <property type="entry name" value="Cholesterol_7-desaturase"/>
</dbReference>
<name>A0AAW3PWU5_9BURK</name>
<gene>
    <name evidence="18" type="ORF">WS64_20235</name>
</gene>
<comment type="caution">
    <text evidence="18">The sequence shown here is derived from an EMBL/GenBank/DDBJ whole genome shotgun (WGS) entry which is preliminary data.</text>
</comment>
<evidence type="ECO:0000256" key="15">
    <source>
        <dbReference type="ARBA" id="ARBA00047853"/>
    </source>
</evidence>
<sequence length="354" mass="39423">MHSSIHFPPDPAAAARPRYPDGWFALAYSRDVKPGALVVTRFMGEDVVLYRTASGLIRAVAPHCPHLGAHLGHGGIVRGEEIVCPFHHLAFAPDGTCVRAGRDGKPPAAVLRQRHVCEWNGVVLAWQDRAGAAPRWSLPELDLTGYSRPRGQCHTLNGSLQNPAENGVDVNHFSPVHGWSNPVLEPPQADGHRMTMRSTLVLLGQRLLLDITMHGLGCMAARMELPDLGLHARVVLFPTQIEPDRWTCREFVALRVERASAWPSPLRRALHEMLVSAAYRLWFVPQFKRDLRIWDHRDYDARPTLMAGEMPIMTFRRWAAQFYPQALGDAPDGQHGQHDAVPAAVAHADRAFAR</sequence>
<dbReference type="InterPro" id="IPR017941">
    <property type="entry name" value="Rieske_2Fe-2S"/>
</dbReference>
<accession>A0AAW3PWU5</accession>
<feature type="domain" description="Rieske" evidence="17">
    <location>
        <begin position="24"/>
        <end position="125"/>
    </location>
</feature>
<dbReference type="SUPFAM" id="SSF50022">
    <property type="entry name" value="ISP domain"/>
    <property type="match status" value="1"/>
</dbReference>
<comment type="catalytic activity">
    <reaction evidence="15">
        <text>cholesterol + NADH + O2 + H(+) = 7-dehydrocholesterol + NAD(+) + 2 H2O</text>
        <dbReference type="Rhea" id="RHEA:51644"/>
        <dbReference type="ChEBI" id="CHEBI:15377"/>
        <dbReference type="ChEBI" id="CHEBI:15378"/>
        <dbReference type="ChEBI" id="CHEBI:15379"/>
        <dbReference type="ChEBI" id="CHEBI:16113"/>
        <dbReference type="ChEBI" id="CHEBI:17759"/>
        <dbReference type="ChEBI" id="CHEBI:57540"/>
        <dbReference type="ChEBI" id="CHEBI:57945"/>
        <dbReference type="EC" id="1.14.19.21"/>
    </reaction>
    <physiologicalReaction direction="left-to-right" evidence="15">
        <dbReference type="Rhea" id="RHEA:51645"/>
    </physiologicalReaction>
</comment>
<dbReference type="GO" id="GO:0008203">
    <property type="term" value="P:cholesterol metabolic process"/>
    <property type="evidence" value="ECO:0007669"/>
    <property type="project" value="InterPro"/>
</dbReference>
<keyword evidence="8" id="KW-0560">Oxidoreductase</keyword>
<dbReference type="EC" id="1.14.19.21" evidence="14"/>
<dbReference type="GO" id="GO:0005737">
    <property type="term" value="C:cytoplasm"/>
    <property type="evidence" value="ECO:0007669"/>
    <property type="project" value="TreeGrafter"/>
</dbReference>
<dbReference type="Gene3D" id="2.102.10.10">
    <property type="entry name" value="Rieske [2Fe-2S] iron-sulphur domain"/>
    <property type="match status" value="1"/>
</dbReference>
<dbReference type="InterPro" id="IPR045605">
    <property type="entry name" value="KshA-like_C"/>
</dbReference>
<dbReference type="Pfam" id="PF00355">
    <property type="entry name" value="Rieske"/>
    <property type="match status" value="1"/>
</dbReference>
<evidence type="ECO:0000256" key="7">
    <source>
        <dbReference type="ARBA" id="ARBA00022989"/>
    </source>
</evidence>
<evidence type="ECO:0000256" key="5">
    <source>
        <dbReference type="ARBA" id="ARBA00022714"/>
    </source>
</evidence>
<evidence type="ECO:0000259" key="17">
    <source>
        <dbReference type="PROSITE" id="PS51296"/>
    </source>
</evidence>
<evidence type="ECO:0000256" key="1">
    <source>
        <dbReference type="ARBA" id="ARBA00001962"/>
    </source>
</evidence>
<keyword evidence="5" id="KW-0001">2Fe-2S</keyword>
<reference evidence="18 19" key="1">
    <citation type="submission" date="2015-11" db="EMBL/GenBank/DDBJ databases">
        <authorList>
            <person name="Sahl J."/>
            <person name="Wagner D."/>
            <person name="Keim P."/>
        </authorList>
    </citation>
    <scope>NUCLEOTIDE SEQUENCE [LARGE SCALE GENOMIC DNA]</scope>
    <source>
        <strain evidence="18 19">AZ-4-2-10-S1-D7</strain>
    </source>
</reference>
<dbReference type="Pfam" id="PF19298">
    <property type="entry name" value="KshA_C"/>
    <property type="match status" value="1"/>
</dbReference>
<dbReference type="Gene3D" id="3.90.380.10">
    <property type="entry name" value="Naphthalene 1,2-dioxygenase Alpha Subunit, Chain A, domain 1"/>
    <property type="match status" value="1"/>
</dbReference>
<dbReference type="InterPro" id="IPR036922">
    <property type="entry name" value="Rieske_2Fe-2S_sf"/>
</dbReference>
<dbReference type="Proteomes" id="UP000070434">
    <property type="component" value="Chromosome 3"/>
</dbReference>
<dbReference type="GO" id="GO:0170056">
    <property type="term" value="F:cholesterol 7-desaturase [NAD(P)H] activity"/>
    <property type="evidence" value="ECO:0007669"/>
    <property type="project" value="UniProtKB-EC"/>
</dbReference>